<dbReference type="Proteomes" id="UP000321408">
    <property type="component" value="Chromosome"/>
</dbReference>
<feature type="transmembrane region" description="Helical" evidence="1">
    <location>
        <begin position="37"/>
        <end position="58"/>
    </location>
</feature>
<organism evidence="2 3">
    <name type="scientific">Promethearchaeum syntrophicum</name>
    <dbReference type="NCBI Taxonomy" id="2594042"/>
    <lineage>
        <taxon>Archaea</taxon>
        <taxon>Promethearchaeati</taxon>
        <taxon>Promethearchaeota</taxon>
        <taxon>Promethearchaeia</taxon>
        <taxon>Promethearchaeales</taxon>
        <taxon>Promethearchaeaceae</taxon>
        <taxon>Promethearchaeum</taxon>
    </lineage>
</organism>
<keyword evidence="3" id="KW-1185">Reference proteome</keyword>
<keyword evidence="1" id="KW-0472">Membrane</keyword>
<sequence length="259" mass="29856">MKKDTFAYFVLIFIAIPFGIFLSIMPNNNSVLSMGQRIGHCFIFTGVFTLISLISSVIQKKKHPQSFNELIQVDQEFILFNSWKIIKDNNRILIKVNRWSYYYACVVFGAIGVAITYIILPRVINFEPSFMFPSSGLLIGLMILIDFCVIAIIAIFIIVLKFYNLIKIIDADEKIVKISNRERYLNIPISNLNHLNVKKNDMSGYFELLIPITGNSGDLSIIKNSLSNNQVILVRDQKKEEMLMEIMMSIRDFFEKFPI</sequence>
<dbReference type="GeneID" id="41330669"/>
<evidence type="ECO:0000313" key="2">
    <source>
        <dbReference type="EMBL" id="QEE16858.1"/>
    </source>
</evidence>
<dbReference type="KEGG" id="psyt:DSAG12_02688"/>
<proteinExistence type="predicted"/>
<feature type="transmembrane region" description="Helical" evidence="1">
    <location>
        <begin position="7"/>
        <end position="25"/>
    </location>
</feature>
<keyword evidence="1" id="KW-1133">Transmembrane helix</keyword>
<keyword evidence="1" id="KW-0812">Transmembrane</keyword>
<protein>
    <submittedName>
        <fullName evidence="2">Uncharacterized protein</fullName>
    </submittedName>
</protein>
<reference evidence="2 3" key="1">
    <citation type="journal article" date="2020" name="Nature">
        <title>Isolation of an archaeon at the prokaryote-eukaryote interface.</title>
        <authorList>
            <person name="Imachi H."/>
            <person name="Nobu M.K."/>
            <person name="Nakahara N."/>
            <person name="Morono Y."/>
            <person name="Ogawara M."/>
            <person name="Takaki Y."/>
            <person name="Takano Y."/>
            <person name="Uematsu K."/>
            <person name="Ikuta T."/>
            <person name="Ito M."/>
            <person name="Matsui Y."/>
            <person name="Miyazaki M."/>
            <person name="Murata K."/>
            <person name="Saito Y."/>
            <person name="Sakai S."/>
            <person name="Song C."/>
            <person name="Tasumi E."/>
            <person name="Yamanaka Y."/>
            <person name="Yamaguchi T."/>
            <person name="Kamagata Y."/>
            <person name="Tamaki H."/>
            <person name="Takai K."/>
        </authorList>
    </citation>
    <scope>NUCLEOTIDE SEQUENCE [LARGE SCALE GENOMIC DNA]</scope>
    <source>
        <strain evidence="2 3">MK-D1</strain>
    </source>
</reference>
<reference evidence="2 3" key="2">
    <citation type="journal article" date="2024" name="Int. J. Syst. Evol. Microbiol.">
        <title>Promethearchaeum syntrophicum gen. nov., sp. nov., an anaerobic, obligately syntrophic archaeon, the first isolate of the lineage 'Asgard' archaea, and proposal of the new archaeal phylum Promethearchaeota phyl. nov. and kingdom Promethearchaeati regn. nov.</title>
        <authorList>
            <person name="Imachi H."/>
            <person name="Nobu M.K."/>
            <person name="Kato S."/>
            <person name="Takaki Y."/>
            <person name="Miyazaki M."/>
            <person name="Miyata M."/>
            <person name="Ogawara M."/>
            <person name="Saito Y."/>
            <person name="Sakai S."/>
            <person name="Tahara Y.O."/>
            <person name="Takano Y."/>
            <person name="Tasumi E."/>
            <person name="Uematsu K."/>
            <person name="Yoshimura T."/>
            <person name="Itoh T."/>
            <person name="Ohkuma M."/>
            <person name="Takai K."/>
        </authorList>
    </citation>
    <scope>NUCLEOTIDE SEQUENCE [LARGE SCALE GENOMIC DNA]</scope>
    <source>
        <strain evidence="2 3">MK-D1</strain>
    </source>
</reference>
<name>A0A5B9DCB6_9ARCH</name>
<accession>A0A5B9DCB6</accession>
<dbReference type="AlphaFoldDB" id="A0A5B9DCB6"/>
<dbReference type="RefSeq" id="WP_147663785.1">
    <property type="nucleotide sequence ID" value="NZ_CP042905.2"/>
</dbReference>
<evidence type="ECO:0000256" key="1">
    <source>
        <dbReference type="SAM" id="Phobius"/>
    </source>
</evidence>
<evidence type="ECO:0000313" key="3">
    <source>
        <dbReference type="Proteomes" id="UP000321408"/>
    </source>
</evidence>
<dbReference type="EMBL" id="CP042905">
    <property type="protein sequence ID" value="QEE16858.1"/>
    <property type="molecule type" value="Genomic_DNA"/>
</dbReference>
<gene>
    <name evidence="2" type="ORF">DSAG12_02688</name>
</gene>
<feature type="transmembrane region" description="Helical" evidence="1">
    <location>
        <begin position="101"/>
        <end position="124"/>
    </location>
</feature>
<feature type="transmembrane region" description="Helical" evidence="1">
    <location>
        <begin position="136"/>
        <end position="160"/>
    </location>
</feature>